<keyword evidence="3" id="KW-1185">Reference proteome</keyword>
<sequence>MKVVTNDKLIKRNQKIGNISSLASLGILVLGFVLSFNPDQLTWAFAALLLGFIVSQVGLFFGARFGRSPRPDEHLTAALKGLENRYTLYHYTTPVSHLLVGPSGAWVLLPYSQGGTIRFDEKKQRWQQKGGNLYLKIFAQDSLGRPDLDVKGSLADAQKFLNEKLGQSVQVEVKAALVFTNPKVTIEAAEAPIPTLTAEKLKDFIRKQAKDNAFPNESFLAIQQALPTESVEA</sequence>
<protein>
    <recommendedName>
        <fullName evidence="4">NERD domain-containing protein</fullName>
    </recommendedName>
</protein>
<dbReference type="OrthoDB" id="156395at2"/>
<evidence type="ECO:0000313" key="3">
    <source>
        <dbReference type="Proteomes" id="UP000050501"/>
    </source>
</evidence>
<keyword evidence="1" id="KW-0812">Transmembrane</keyword>
<evidence type="ECO:0000256" key="1">
    <source>
        <dbReference type="SAM" id="Phobius"/>
    </source>
</evidence>
<gene>
    <name evidence="2" type="ORF">ADN01_01585</name>
</gene>
<evidence type="ECO:0008006" key="4">
    <source>
        <dbReference type="Google" id="ProtNLM"/>
    </source>
</evidence>
<dbReference type="EMBL" id="LGCM01000006">
    <property type="protein sequence ID" value="KPL91257.1"/>
    <property type="molecule type" value="Genomic_DNA"/>
</dbReference>
<keyword evidence="1" id="KW-0472">Membrane</keyword>
<organism evidence="2 3">
    <name type="scientific">Levilinea saccharolytica</name>
    <dbReference type="NCBI Taxonomy" id="229921"/>
    <lineage>
        <taxon>Bacteria</taxon>
        <taxon>Bacillati</taxon>
        <taxon>Chloroflexota</taxon>
        <taxon>Anaerolineae</taxon>
        <taxon>Anaerolineales</taxon>
        <taxon>Anaerolineaceae</taxon>
        <taxon>Levilinea</taxon>
    </lineage>
</organism>
<proteinExistence type="predicted"/>
<dbReference type="AlphaFoldDB" id="A0A0P6Z258"/>
<keyword evidence="1" id="KW-1133">Transmembrane helix</keyword>
<feature type="transmembrane region" description="Helical" evidence="1">
    <location>
        <begin position="42"/>
        <end position="61"/>
    </location>
</feature>
<name>A0A0P6Z258_9CHLR</name>
<comment type="caution">
    <text evidence="2">The sequence shown here is derived from an EMBL/GenBank/DDBJ whole genome shotgun (WGS) entry which is preliminary data.</text>
</comment>
<evidence type="ECO:0000313" key="2">
    <source>
        <dbReference type="EMBL" id="KPL91257.1"/>
    </source>
</evidence>
<dbReference type="Proteomes" id="UP000050501">
    <property type="component" value="Unassembled WGS sequence"/>
</dbReference>
<feature type="transmembrane region" description="Helical" evidence="1">
    <location>
        <begin position="16"/>
        <end position="36"/>
    </location>
</feature>
<accession>A0A0P6Z258</accession>
<reference evidence="2 3" key="1">
    <citation type="submission" date="2015-07" db="EMBL/GenBank/DDBJ databases">
        <title>Genome sequence of Levilinea saccharolytica DSM 16555.</title>
        <authorList>
            <person name="Hemp J."/>
            <person name="Ward L.M."/>
            <person name="Pace L.A."/>
            <person name="Fischer W.W."/>
        </authorList>
    </citation>
    <scope>NUCLEOTIDE SEQUENCE [LARGE SCALE GENOMIC DNA]</scope>
    <source>
        <strain evidence="2 3">KIBI-1</strain>
    </source>
</reference>
<dbReference type="STRING" id="229921.ADN01_01585"/>
<dbReference type="RefSeq" id="WP_062418367.1">
    <property type="nucleotide sequence ID" value="NZ_DF967974.1"/>
</dbReference>